<dbReference type="EMBL" id="JAFCLK010000066">
    <property type="protein sequence ID" value="MBR1141436.1"/>
    <property type="molecule type" value="Genomic_DNA"/>
</dbReference>
<keyword evidence="1" id="KW-1133">Transmembrane helix</keyword>
<dbReference type="PANTHER" id="PTHR30336">
    <property type="entry name" value="INNER MEMBRANE PROTEIN, PROBABLE PERMEASE"/>
    <property type="match status" value="1"/>
</dbReference>
<dbReference type="Proteomes" id="UP001314635">
    <property type="component" value="Unassembled WGS sequence"/>
</dbReference>
<evidence type="ECO:0000259" key="2">
    <source>
        <dbReference type="Pfam" id="PF02698"/>
    </source>
</evidence>
<dbReference type="InterPro" id="IPR003848">
    <property type="entry name" value="DUF218"/>
</dbReference>
<organism evidence="3 4">
    <name type="scientific">Bradyrhizobium denitrificans</name>
    <dbReference type="NCBI Taxonomy" id="2734912"/>
    <lineage>
        <taxon>Bacteria</taxon>
        <taxon>Pseudomonadati</taxon>
        <taxon>Pseudomonadota</taxon>
        <taxon>Alphaproteobacteria</taxon>
        <taxon>Hyphomicrobiales</taxon>
        <taxon>Nitrobacteraceae</taxon>
        <taxon>Bradyrhizobium</taxon>
    </lineage>
</organism>
<dbReference type="PANTHER" id="PTHR30336:SF4">
    <property type="entry name" value="ENVELOPE BIOGENESIS FACTOR ELYC"/>
    <property type="match status" value="1"/>
</dbReference>
<protein>
    <submittedName>
        <fullName evidence="3">YdcF family protein</fullName>
    </submittedName>
</protein>
<dbReference type="InterPro" id="IPR051599">
    <property type="entry name" value="Cell_Envelope_Assoc"/>
</dbReference>
<keyword evidence="1" id="KW-0472">Membrane</keyword>
<dbReference type="Pfam" id="PF02698">
    <property type="entry name" value="DUF218"/>
    <property type="match status" value="1"/>
</dbReference>
<dbReference type="InterPro" id="IPR014729">
    <property type="entry name" value="Rossmann-like_a/b/a_fold"/>
</dbReference>
<feature type="domain" description="DUF218" evidence="2">
    <location>
        <begin position="80"/>
        <end position="244"/>
    </location>
</feature>
<feature type="transmembrane region" description="Helical" evidence="1">
    <location>
        <begin position="41"/>
        <end position="62"/>
    </location>
</feature>
<proteinExistence type="predicted"/>
<keyword evidence="1" id="KW-0812">Transmembrane</keyword>
<name>A0ABS5GLI2_9BRAD</name>
<evidence type="ECO:0000256" key="1">
    <source>
        <dbReference type="SAM" id="Phobius"/>
    </source>
</evidence>
<reference evidence="4" key="1">
    <citation type="journal article" date="2021" name="ISME J.">
        <title>Evolutionary origin and ecological implication of a unique nif island in free-living Bradyrhizobium lineages.</title>
        <authorList>
            <person name="Tao J."/>
        </authorList>
    </citation>
    <scope>NUCLEOTIDE SEQUENCE [LARGE SCALE GENOMIC DNA]</scope>
    <source>
        <strain evidence="4">SZCCT0094</strain>
    </source>
</reference>
<dbReference type="RefSeq" id="WP_172244104.1">
    <property type="nucleotide sequence ID" value="NZ_JABFDP010000062.1"/>
</dbReference>
<dbReference type="CDD" id="cd06259">
    <property type="entry name" value="YdcF-like"/>
    <property type="match status" value="1"/>
</dbReference>
<gene>
    <name evidence="3" type="ORF">JQ619_37395</name>
</gene>
<keyword evidence="4" id="KW-1185">Reference proteome</keyword>
<comment type="caution">
    <text evidence="3">The sequence shown here is derived from an EMBL/GenBank/DDBJ whole genome shotgun (WGS) entry which is preliminary data.</text>
</comment>
<dbReference type="Gene3D" id="3.40.50.620">
    <property type="entry name" value="HUPs"/>
    <property type="match status" value="1"/>
</dbReference>
<accession>A0ABS5GLI2</accession>
<sequence length="262" mass="28465">MFFVLSKTLGLLALPTNFMIVLGLLGVVLMLTRFAVFGRRLVVAAMLLLAVLGLTPLGSLMLSPLESRFPKWDPARGAPDGIIVLGGPVDPDLSIMYGMPVTVAGADRLIQAAALARRYPNARIVFTGGSANLISTDAREADVAADILLSLGVAKERLTLERESRNTYENAVFSKAMVAPKPGERWLLVTSAFHMPRSVGLFRKAGFPVEPYPVDWRVGRVLDVDGVSLLGLRRADIAVREWVGLVAYRLRGRIDDLFPAPN</sequence>
<feature type="transmembrane region" description="Helical" evidence="1">
    <location>
        <begin position="12"/>
        <end position="35"/>
    </location>
</feature>
<evidence type="ECO:0000313" key="4">
    <source>
        <dbReference type="Proteomes" id="UP001314635"/>
    </source>
</evidence>
<evidence type="ECO:0000313" key="3">
    <source>
        <dbReference type="EMBL" id="MBR1141436.1"/>
    </source>
</evidence>